<dbReference type="EMBL" id="JAMSHJ010000007">
    <property type="protein sequence ID" value="KAI5391712.1"/>
    <property type="molecule type" value="Genomic_DNA"/>
</dbReference>
<gene>
    <name evidence="1" type="ORF">KIW84_076498</name>
</gene>
<name>A0A9D4VYC7_PEA</name>
<dbReference type="Gramene" id="Psat07G0649800-T1">
    <property type="protein sequence ID" value="KAI5391712.1"/>
    <property type="gene ID" value="KIW84_076498"/>
</dbReference>
<reference evidence="1 2" key="1">
    <citation type="journal article" date="2022" name="Nat. Genet.">
        <title>Improved pea reference genome and pan-genome highlight genomic features and evolutionary characteristics.</title>
        <authorList>
            <person name="Yang T."/>
            <person name="Liu R."/>
            <person name="Luo Y."/>
            <person name="Hu S."/>
            <person name="Wang D."/>
            <person name="Wang C."/>
            <person name="Pandey M.K."/>
            <person name="Ge S."/>
            <person name="Xu Q."/>
            <person name="Li N."/>
            <person name="Li G."/>
            <person name="Huang Y."/>
            <person name="Saxena R.K."/>
            <person name="Ji Y."/>
            <person name="Li M."/>
            <person name="Yan X."/>
            <person name="He Y."/>
            <person name="Liu Y."/>
            <person name="Wang X."/>
            <person name="Xiang C."/>
            <person name="Varshney R.K."/>
            <person name="Ding H."/>
            <person name="Gao S."/>
            <person name="Zong X."/>
        </authorList>
    </citation>
    <scope>NUCLEOTIDE SEQUENCE [LARGE SCALE GENOMIC DNA]</scope>
    <source>
        <strain evidence="1 2">cv. Zhongwan 6</strain>
    </source>
</reference>
<comment type="caution">
    <text evidence="1">The sequence shown here is derived from an EMBL/GenBank/DDBJ whole genome shotgun (WGS) entry which is preliminary data.</text>
</comment>
<dbReference type="AlphaFoldDB" id="A0A9D4VYC7"/>
<evidence type="ECO:0000313" key="2">
    <source>
        <dbReference type="Proteomes" id="UP001058974"/>
    </source>
</evidence>
<proteinExistence type="predicted"/>
<protein>
    <submittedName>
        <fullName evidence="1">Uncharacterized protein</fullName>
    </submittedName>
</protein>
<sequence>MFISEVFKVSINDVVFRVRVVQETLGPSMKMVKKDSLILLDSKDSSESECSSWEEFAEKEEGPNLGFFAESVRMEQNEAQCVVFDELLKAQKEVAEEGCRKSSKKGSFNGDIASSRPNVELGVSLGFSGECFPSSSSNPSNSSSTPEFVVEFFPLPFDHSVALVSASNNSCGMEDVGQYVGNRDLSDHCPIWMKASKEDRGPKPFKFNNSWLNHPEFSLFLKKVWKYFKVEGRGDFVLKEKLRQLKLSLKR</sequence>
<organism evidence="1 2">
    <name type="scientific">Pisum sativum</name>
    <name type="common">Garden pea</name>
    <name type="synonym">Lathyrus oleraceus</name>
    <dbReference type="NCBI Taxonomy" id="3888"/>
    <lineage>
        <taxon>Eukaryota</taxon>
        <taxon>Viridiplantae</taxon>
        <taxon>Streptophyta</taxon>
        <taxon>Embryophyta</taxon>
        <taxon>Tracheophyta</taxon>
        <taxon>Spermatophyta</taxon>
        <taxon>Magnoliopsida</taxon>
        <taxon>eudicotyledons</taxon>
        <taxon>Gunneridae</taxon>
        <taxon>Pentapetalae</taxon>
        <taxon>rosids</taxon>
        <taxon>fabids</taxon>
        <taxon>Fabales</taxon>
        <taxon>Fabaceae</taxon>
        <taxon>Papilionoideae</taxon>
        <taxon>50 kb inversion clade</taxon>
        <taxon>NPAAA clade</taxon>
        <taxon>Hologalegina</taxon>
        <taxon>IRL clade</taxon>
        <taxon>Fabeae</taxon>
        <taxon>Lathyrus</taxon>
    </lineage>
</organism>
<dbReference type="Proteomes" id="UP001058974">
    <property type="component" value="Chromosome 7"/>
</dbReference>
<evidence type="ECO:0000313" key="1">
    <source>
        <dbReference type="EMBL" id="KAI5391712.1"/>
    </source>
</evidence>
<accession>A0A9D4VYC7</accession>
<keyword evidence="2" id="KW-1185">Reference proteome</keyword>